<dbReference type="GO" id="GO:0005634">
    <property type="term" value="C:nucleus"/>
    <property type="evidence" value="ECO:0000318"/>
    <property type="project" value="GO_Central"/>
</dbReference>
<evidence type="ECO:0000313" key="7">
    <source>
        <dbReference type="EnsemblMetazoa" id="XP_011664400"/>
    </source>
</evidence>
<dbReference type="PROSITE" id="PS01360">
    <property type="entry name" value="ZF_MYND_1"/>
    <property type="match status" value="1"/>
</dbReference>
<dbReference type="AlphaFoldDB" id="A0A7M7HJA9"/>
<organism evidence="7 8">
    <name type="scientific">Strongylocentrotus purpuratus</name>
    <name type="common">Purple sea urchin</name>
    <dbReference type="NCBI Taxonomy" id="7668"/>
    <lineage>
        <taxon>Eukaryota</taxon>
        <taxon>Metazoa</taxon>
        <taxon>Echinodermata</taxon>
        <taxon>Eleutherozoa</taxon>
        <taxon>Echinozoa</taxon>
        <taxon>Echinoidea</taxon>
        <taxon>Euechinoidea</taxon>
        <taxon>Echinacea</taxon>
        <taxon>Camarodonta</taxon>
        <taxon>Echinidea</taxon>
        <taxon>Strongylocentrotidae</taxon>
        <taxon>Strongylocentrotus</taxon>
    </lineage>
</organism>
<dbReference type="Pfam" id="PF04194">
    <property type="entry name" value="PDCD2_C"/>
    <property type="match status" value="1"/>
</dbReference>
<dbReference type="PROSITE" id="PS50865">
    <property type="entry name" value="ZF_MYND_2"/>
    <property type="match status" value="1"/>
</dbReference>
<keyword evidence="2 4" id="KW-0863">Zinc-finger</keyword>
<keyword evidence="8" id="KW-1185">Reference proteome</keyword>
<keyword evidence="3" id="KW-0862">Zinc</keyword>
<evidence type="ECO:0000256" key="4">
    <source>
        <dbReference type="PROSITE-ProRule" id="PRU00134"/>
    </source>
</evidence>
<dbReference type="OMA" id="TVYVFCC"/>
<feature type="domain" description="MYND-type" evidence="6">
    <location>
        <begin position="161"/>
        <end position="199"/>
    </location>
</feature>
<dbReference type="InterPro" id="IPR007320">
    <property type="entry name" value="PDCD2_C"/>
</dbReference>
<evidence type="ECO:0000256" key="3">
    <source>
        <dbReference type="ARBA" id="ARBA00022833"/>
    </source>
</evidence>
<dbReference type="FunCoup" id="A0A7M7HJA9">
    <property type="interactions" value="1921"/>
</dbReference>
<dbReference type="OrthoDB" id="443682at2759"/>
<keyword evidence="1" id="KW-0479">Metal-binding</keyword>
<dbReference type="CTD" id="5134"/>
<evidence type="ECO:0000259" key="6">
    <source>
        <dbReference type="PROSITE" id="PS50865"/>
    </source>
</evidence>
<feature type="region of interest" description="Disordered" evidence="5">
    <location>
        <begin position="226"/>
        <end position="246"/>
    </location>
</feature>
<dbReference type="Gene3D" id="6.10.140.2220">
    <property type="match status" value="1"/>
</dbReference>
<dbReference type="PANTHER" id="PTHR12298">
    <property type="entry name" value="PCDC2 PROGRAMMED CELL DEATH PROTEIN 2 -RELATED"/>
    <property type="match status" value="1"/>
</dbReference>
<dbReference type="RefSeq" id="XP_011664400.1">
    <property type="nucleotide sequence ID" value="XM_011666098.2"/>
</dbReference>
<dbReference type="GO" id="GO:0008270">
    <property type="term" value="F:zinc ion binding"/>
    <property type="evidence" value="ECO:0007669"/>
    <property type="project" value="UniProtKB-KW"/>
</dbReference>
<name>A0A7M7HJA9_STRPU</name>
<accession>A0A7M7HJA9</accession>
<dbReference type="PANTHER" id="PTHR12298:SF4">
    <property type="entry name" value="PROGRAMMED CELL DEATH PROTEIN 2"/>
    <property type="match status" value="1"/>
</dbReference>
<dbReference type="SUPFAM" id="SSF144232">
    <property type="entry name" value="HIT/MYND zinc finger-like"/>
    <property type="match status" value="1"/>
</dbReference>
<dbReference type="Pfam" id="PF01753">
    <property type="entry name" value="zf-MYND"/>
    <property type="match status" value="1"/>
</dbReference>
<dbReference type="GeneID" id="585086"/>
<dbReference type="EnsemblMetazoa" id="XM_011666098">
    <property type="protein sequence ID" value="XP_011664400"/>
    <property type="gene ID" value="LOC585086"/>
</dbReference>
<dbReference type="InParanoid" id="A0A7M7HJA9"/>
<protein>
    <recommendedName>
        <fullName evidence="6">MYND-type domain-containing protein</fullName>
    </recommendedName>
</protein>
<proteinExistence type="predicted"/>
<evidence type="ECO:0000313" key="8">
    <source>
        <dbReference type="Proteomes" id="UP000007110"/>
    </source>
</evidence>
<reference evidence="7" key="2">
    <citation type="submission" date="2021-01" db="UniProtKB">
        <authorList>
            <consortium name="EnsemblMetazoa"/>
        </authorList>
    </citation>
    <scope>IDENTIFICATION</scope>
</reference>
<dbReference type="GO" id="GO:0005737">
    <property type="term" value="C:cytoplasm"/>
    <property type="evidence" value="ECO:0007669"/>
    <property type="project" value="InterPro"/>
</dbReference>
<evidence type="ECO:0000256" key="5">
    <source>
        <dbReference type="SAM" id="MobiDB-lite"/>
    </source>
</evidence>
<feature type="compositionally biased region" description="Acidic residues" evidence="5">
    <location>
        <begin position="226"/>
        <end position="239"/>
    </location>
</feature>
<evidence type="ECO:0000256" key="1">
    <source>
        <dbReference type="ARBA" id="ARBA00022723"/>
    </source>
</evidence>
<dbReference type="InterPro" id="IPR002893">
    <property type="entry name" value="Znf_MYND"/>
</dbReference>
<dbReference type="Proteomes" id="UP000007110">
    <property type="component" value="Unassembled WGS sequence"/>
</dbReference>
<sequence>MRHTADWNTMAASTVKNVELGFVEKSPTLRLISQFFPSKVGGKPAWLDLKEIPQSKELNCPICRKTMAFLLQIYCPPGEEDELTPPNTRQKCFHRSLYVFCCREASCHQTSNSEDHNIPFIILRCQLDRRNEFYSYEPPDEDNEVAESDIISPKKFGVMLCELCGCNAGNMKCGRCQRVTYCCKDHQVLDWKMGHKATCGKELGPNFEDISAENKFLFPEFELVTEPESEESVAEEEDESVQKGSSNEHLTLKQTGASLMKIADEFDRNHDMRRKDLDRMAREFDRNDDMSIKDLDSMARKETEDDVQFRTFKERIAHNPDQVLRYEKGGVPLYVSACDQPRVEDIMLCTCGAKRRFEFQIMPQLLTHLDVDSLDASIDWGTLLIYTCSKSCTEGHPYHPEFLWKQDYHNSSIS</sequence>
<reference evidence="8" key="1">
    <citation type="submission" date="2015-02" db="EMBL/GenBank/DDBJ databases">
        <title>Genome sequencing for Strongylocentrotus purpuratus.</title>
        <authorList>
            <person name="Murali S."/>
            <person name="Liu Y."/>
            <person name="Vee V."/>
            <person name="English A."/>
            <person name="Wang M."/>
            <person name="Skinner E."/>
            <person name="Han Y."/>
            <person name="Muzny D.M."/>
            <person name="Worley K.C."/>
            <person name="Gibbs R.A."/>
        </authorList>
    </citation>
    <scope>NUCLEOTIDE SEQUENCE</scope>
</reference>
<evidence type="ECO:0000256" key="2">
    <source>
        <dbReference type="ARBA" id="ARBA00022771"/>
    </source>
</evidence>
<dbReference type="KEGG" id="spu:585086"/>